<feature type="domain" description="TRAP C4-dicarboxylate transport system permease DctM subunit" evidence="8">
    <location>
        <begin position="12"/>
        <end position="486"/>
    </location>
</feature>
<evidence type="ECO:0000256" key="2">
    <source>
        <dbReference type="ARBA" id="ARBA00022475"/>
    </source>
</evidence>
<feature type="transmembrane region" description="Helical" evidence="7">
    <location>
        <begin position="59"/>
        <end position="79"/>
    </location>
</feature>
<keyword evidence="4 7" id="KW-0812">Transmembrane</keyword>
<feature type="transmembrane region" description="Helical" evidence="7">
    <location>
        <begin position="422"/>
        <end position="441"/>
    </location>
</feature>
<dbReference type="GO" id="GO:0005886">
    <property type="term" value="C:plasma membrane"/>
    <property type="evidence" value="ECO:0007669"/>
    <property type="project" value="UniProtKB-SubCell"/>
</dbReference>
<dbReference type="InterPro" id="IPR004681">
    <property type="entry name" value="TRAP_DctM"/>
</dbReference>
<keyword evidence="10" id="KW-1185">Reference proteome</keyword>
<keyword evidence="5 7" id="KW-1133">Transmembrane helix</keyword>
<evidence type="ECO:0000256" key="1">
    <source>
        <dbReference type="ARBA" id="ARBA00004429"/>
    </source>
</evidence>
<evidence type="ECO:0000256" key="6">
    <source>
        <dbReference type="ARBA" id="ARBA00023136"/>
    </source>
</evidence>
<accession>A0A5J6L1K0</accession>
<evidence type="ECO:0000313" key="10">
    <source>
        <dbReference type="Proteomes" id="UP000325516"/>
    </source>
</evidence>
<organism evidence="9 10">
    <name type="scientific">Microbacterium lushaniae</name>
    <dbReference type="NCBI Taxonomy" id="2614639"/>
    <lineage>
        <taxon>Bacteria</taxon>
        <taxon>Bacillati</taxon>
        <taxon>Actinomycetota</taxon>
        <taxon>Actinomycetes</taxon>
        <taxon>Micrococcales</taxon>
        <taxon>Microbacteriaceae</taxon>
        <taxon>Microbacterium</taxon>
    </lineage>
</organism>
<dbReference type="Pfam" id="PF06808">
    <property type="entry name" value="DctM"/>
    <property type="match status" value="1"/>
</dbReference>
<dbReference type="RefSeq" id="WP_150923960.1">
    <property type="nucleotide sequence ID" value="NZ_CP044232.1"/>
</dbReference>
<feature type="transmembrane region" description="Helical" evidence="7">
    <location>
        <begin position="322"/>
        <end position="348"/>
    </location>
</feature>
<feature type="transmembrane region" description="Helical" evidence="7">
    <location>
        <begin position="368"/>
        <end position="385"/>
    </location>
</feature>
<dbReference type="PANTHER" id="PTHR33362">
    <property type="entry name" value="SIALIC ACID TRAP TRANSPORTER PERMEASE PROTEIN SIAT-RELATED"/>
    <property type="match status" value="1"/>
</dbReference>
<keyword evidence="3" id="KW-0997">Cell inner membrane</keyword>
<dbReference type="PANTHER" id="PTHR33362:SF5">
    <property type="entry name" value="C4-DICARBOXYLATE TRAP TRANSPORTER LARGE PERMEASE PROTEIN DCTM"/>
    <property type="match status" value="1"/>
</dbReference>
<dbReference type="EMBL" id="CP044232">
    <property type="protein sequence ID" value="QEW02375.1"/>
    <property type="molecule type" value="Genomic_DNA"/>
</dbReference>
<gene>
    <name evidence="9" type="ORF">F6J85_04175</name>
</gene>
<dbReference type="KEGG" id="mlz:F6J85_04175"/>
<evidence type="ECO:0000256" key="5">
    <source>
        <dbReference type="ARBA" id="ARBA00022989"/>
    </source>
</evidence>
<feature type="transmembrane region" description="Helical" evidence="7">
    <location>
        <begin position="292"/>
        <end position="310"/>
    </location>
</feature>
<feature type="transmembrane region" description="Helical" evidence="7">
    <location>
        <begin position="141"/>
        <end position="169"/>
    </location>
</feature>
<feature type="transmembrane region" description="Helical" evidence="7">
    <location>
        <begin position="6"/>
        <end position="38"/>
    </location>
</feature>
<dbReference type="InterPro" id="IPR010656">
    <property type="entry name" value="DctM"/>
</dbReference>
<dbReference type="Proteomes" id="UP000325516">
    <property type="component" value="Chromosome"/>
</dbReference>
<evidence type="ECO:0000256" key="4">
    <source>
        <dbReference type="ARBA" id="ARBA00022692"/>
    </source>
</evidence>
<feature type="transmembrane region" description="Helical" evidence="7">
    <location>
        <begin position="99"/>
        <end position="120"/>
    </location>
</feature>
<feature type="transmembrane region" description="Helical" evidence="7">
    <location>
        <begin position="462"/>
        <end position="483"/>
    </location>
</feature>
<name>A0A5J6L1K0_9MICO</name>
<reference evidence="10" key="1">
    <citation type="submission" date="2019-09" db="EMBL/GenBank/DDBJ databases">
        <title>Mumia zhuanghuii sp. nov. isolated from the intestinal contents of plateau pika (Ochotona curzoniae) in the Qinghai-Tibet plateau of China.</title>
        <authorList>
            <person name="Tian Z."/>
        </authorList>
    </citation>
    <scope>NUCLEOTIDE SEQUENCE [LARGE SCALE GENOMIC DNA]</scope>
    <source>
        <strain evidence="10">L-031</strain>
    </source>
</reference>
<comment type="subcellular location">
    <subcellularLocation>
        <location evidence="1">Cell inner membrane</location>
        <topology evidence="1">Multi-pass membrane protein</topology>
    </subcellularLocation>
</comment>
<evidence type="ECO:0000256" key="3">
    <source>
        <dbReference type="ARBA" id="ARBA00022519"/>
    </source>
</evidence>
<protein>
    <submittedName>
        <fullName evidence="9">TRAP transporter large permease subunit</fullName>
    </submittedName>
</protein>
<evidence type="ECO:0000313" key="9">
    <source>
        <dbReference type="EMBL" id="QEW02375.1"/>
    </source>
</evidence>
<feature type="transmembrane region" description="Helical" evidence="7">
    <location>
        <begin position="175"/>
        <end position="201"/>
    </location>
</feature>
<evidence type="ECO:0000256" key="7">
    <source>
        <dbReference type="SAM" id="Phobius"/>
    </source>
</evidence>
<evidence type="ECO:0000259" key="8">
    <source>
        <dbReference type="Pfam" id="PF06808"/>
    </source>
</evidence>
<keyword evidence="6 7" id="KW-0472">Membrane</keyword>
<feature type="transmembrane region" description="Helical" evidence="7">
    <location>
        <begin position="267"/>
        <end position="286"/>
    </location>
</feature>
<dbReference type="AlphaFoldDB" id="A0A5J6L1K0"/>
<proteinExistence type="predicted"/>
<sequence length="515" mass="54868">MIDSAVAIWLTLALMFLLLAIRVPIGFALGISGALGLMMVKSPTVAVSVMVNETFQNSYSFTLTIIPMFMLVGLFAVRARIAEYALEIAAYFTRRLPGGLGVATVIAAAGFSAVSGSSIAKVATMSKLAVPEMRRHGYPAGLATGMVAVAGTVGILIPPSTFIVIYAVITNTSVAPMLVAGLIPVAISFLGYVLYIMIIGARRVGVDKLSKPEDLNFIASYESLQRETRARAQAEGNTRRTDSGTLTMSIGLSAKTKDWRNLPWRGVVYVLVLATVIIGGIFSGLFTPTESAAFGAVVSVIILIIERRKLGAKGLGLQIRDSLLDTAATTSMVFFIIFGSVIFSRFFVHAGVTQGIKDAVGEWQLDPHILMAILLICLIPLGMFLEEMSLLLLSVPIIHPIGMALATDFFPDAPTQAAAELLMSIWLGILIIKLMEIGMVMPPVGINSFVAAGVAKVRSGTVFVGILPFIVVDLVVLVILFLWPELTLWLPSFVSDAVNAAFHGTPGEIPTIPAP</sequence>
<dbReference type="GO" id="GO:0022857">
    <property type="term" value="F:transmembrane transporter activity"/>
    <property type="evidence" value="ECO:0007669"/>
    <property type="project" value="TreeGrafter"/>
</dbReference>
<feature type="transmembrane region" description="Helical" evidence="7">
    <location>
        <begin position="390"/>
        <end position="410"/>
    </location>
</feature>
<keyword evidence="2" id="KW-1003">Cell membrane</keyword>